<protein>
    <submittedName>
        <fullName evidence="1">Predicted protein</fullName>
    </submittedName>
</protein>
<accession>D7L499</accession>
<dbReference type="Gramene" id="scaffold_302945.1">
    <property type="protein sequence ID" value="scaffold_302945.1"/>
    <property type="gene ID" value="scaffold_302945.1"/>
</dbReference>
<evidence type="ECO:0000313" key="1">
    <source>
        <dbReference type="EMBL" id="EFH61879.1"/>
    </source>
</evidence>
<name>D7L499_ARALL</name>
<dbReference type="PANTHER" id="PTHR12930:SF0">
    <property type="entry name" value="RING FINGER PROTEIN 113B"/>
    <property type="match status" value="1"/>
</dbReference>
<dbReference type="HOGENOM" id="CLU_2779287_0_0_1"/>
<keyword evidence="2" id="KW-1185">Reference proteome</keyword>
<dbReference type="eggNOG" id="KOG1813">
    <property type="taxonomic scope" value="Eukaryota"/>
</dbReference>
<reference evidence="2" key="1">
    <citation type="journal article" date="2011" name="Nat. Genet.">
        <title>The Arabidopsis lyrata genome sequence and the basis of rapid genome size change.</title>
        <authorList>
            <person name="Hu T.T."/>
            <person name="Pattyn P."/>
            <person name="Bakker E.G."/>
            <person name="Cao J."/>
            <person name="Cheng J.-F."/>
            <person name="Clark R.M."/>
            <person name="Fahlgren N."/>
            <person name="Fawcett J.A."/>
            <person name="Grimwood J."/>
            <person name="Gundlach H."/>
            <person name="Haberer G."/>
            <person name="Hollister J.D."/>
            <person name="Ossowski S."/>
            <person name="Ottilar R.P."/>
            <person name="Salamov A.A."/>
            <person name="Schneeberger K."/>
            <person name="Spannagl M."/>
            <person name="Wang X."/>
            <person name="Yang L."/>
            <person name="Nasrallah M.E."/>
            <person name="Bergelson J."/>
            <person name="Carrington J.C."/>
            <person name="Gaut B.S."/>
            <person name="Schmutz J."/>
            <person name="Mayer K.F.X."/>
            <person name="Van de Peer Y."/>
            <person name="Grigoriev I.V."/>
            <person name="Nordborg M."/>
            <person name="Weigel D."/>
            <person name="Guo Y.-L."/>
        </authorList>
    </citation>
    <scope>NUCLEOTIDE SEQUENCE [LARGE SCALE GENOMIC DNA]</scope>
    <source>
        <strain evidence="2">cv. MN47</strain>
    </source>
</reference>
<gene>
    <name evidence="1" type="ORF">ARALYDRAFT_898975</name>
</gene>
<organism evidence="2">
    <name type="scientific">Arabidopsis lyrata subsp. lyrata</name>
    <name type="common">Lyre-leaved rock-cress</name>
    <dbReference type="NCBI Taxonomy" id="81972"/>
    <lineage>
        <taxon>Eukaryota</taxon>
        <taxon>Viridiplantae</taxon>
        <taxon>Streptophyta</taxon>
        <taxon>Embryophyta</taxon>
        <taxon>Tracheophyta</taxon>
        <taxon>Spermatophyta</taxon>
        <taxon>Magnoliopsida</taxon>
        <taxon>eudicotyledons</taxon>
        <taxon>Gunneridae</taxon>
        <taxon>Pentapetalae</taxon>
        <taxon>rosids</taxon>
        <taxon>malvids</taxon>
        <taxon>Brassicales</taxon>
        <taxon>Brassicaceae</taxon>
        <taxon>Camelineae</taxon>
        <taxon>Arabidopsis</taxon>
    </lineage>
</organism>
<dbReference type="STRING" id="81972.D7L499"/>
<dbReference type="AlphaFoldDB" id="D7L499"/>
<dbReference type="InterPro" id="IPR039971">
    <property type="entry name" value="CWC24-like"/>
</dbReference>
<dbReference type="GO" id="GO:0005684">
    <property type="term" value="C:U2-type spliceosomal complex"/>
    <property type="evidence" value="ECO:0007669"/>
    <property type="project" value="TreeGrafter"/>
</dbReference>
<dbReference type="SUPFAM" id="SSF57850">
    <property type="entry name" value="RING/U-box"/>
    <property type="match status" value="1"/>
</dbReference>
<dbReference type="EMBL" id="GL348715">
    <property type="protein sequence ID" value="EFH61879.1"/>
    <property type="molecule type" value="Genomic_DNA"/>
</dbReference>
<sequence>MTKKPFVCFICKKPFVDPIVTKCKYFCEHCALKPFLWKDFVMNNDAASHEEQEVLCVQPTNTRVFQCSP</sequence>
<evidence type="ECO:0000313" key="2">
    <source>
        <dbReference type="Proteomes" id="UP000008694"/>
    </source>
</evidence>
<proteinExistence type="predicted"/>
<dbReference type="GO" id="GO:0034247">
    <property type="term" value="P:snoRNA splicing"/>
    <property type="evidence" value="ECO:0007669"/>
    <property type="project" value="TreeGrafter"/>
</dbReference>
<dbReference type="PANTHER" id="PTHR12930">
    <property type="entry name" value="ZINC FINGER PROTEIN 183"/>
    <property type="match status" value="1"/>
</dbReference>
<dbReference type="Proteomes" id="UP000008694">
    <property type="component" value="Unassembled WGS sequence"/>
</dbReference>